<dbReference type="SMART" id="SM00420">
    <property type="entry name" value="HTH_DEOR"/>
    <property type="match status" value="1"/>
</dbReference>
<dbReference type="KEGG" id="mpof:MPOR_19110"/>
<evidence type="ECO:0000259" key="4">
    <source>
        <dbReference type="PROSITE" id="PS51000"/>
    </source>
</evidence>
<keyword evidence="6" id="KW-1185">Reference proteome</keyword>
<protein>
    <submittedName>
        <fullName evidence="5">DeoR family transcriptional regulator</fullName>
    </submittedName>
</protein>
<dbReference type="Pfam" id="PF00455">
    <property type="entry name" value="DeoRC"/>
    <property type="match status" value="1"/>
</dbReference>
<dbReference type="InterPro" id="IPR001034">
    <property type="entry name" value="DeoR_HTH"/>
</dbReference>
<keyword evidence="1" id="KW-0805">Transcription regulation</keyword>
<keyword evidence="2" id="KW-0238">DNA-binding</keyword>
<evidence type="ECO:0000256" key="1">
    <source>
        <dbReference type="ARBA" id="ARBA00023015"/>
    </source>
</evidence>
<dbReference type="AlphaFoldDB" id="A0A6N4V7M3"/>
<evidence type="ECO:0000256" key="2">
    <source>
        <dbReference type="ARBA" id="ARBA00023125"/>
    </source>
</evidence>
<dbReference type="RefSeq" id="WP_163673383.1">
    <property type="nucleotide sequence ID" value="NZ_AP022570.1"/>
</dbReference>
<dbReference type="Pfam" id="PF08220">
    <property type="entry name" value="HTH_DeoR"/>
    <property type="match status" value="1"/>
</dbReference>
<dbReference type="Gene3D" id="1.10.10.10">
    <property type="entry name" value="Winged helix-like DNA-binding domain superfamily/Winged helix DNA-binding domain"/>
    <property type="match status" value="1"/>
</dbReference>
<dbReference type="SMART" id="SM01134">
    <property type="entry name" value="DeoRC"/>
    <property type="match status" value="1"/>
</dbReference>
<name>A0A6N4V7M3_9MYCO</name>
<gene>
    <name evidence="5" type="ORF">MPOR_19110</name>
</gene>
<dbReference type="InterPro" id="IPR018356">
    <property type="entry name" value="Tscrpt_reg_HTH_DeoR_CS"/>
</dbReference>
<sequence length="259" mass="27296">MSIKRTDRMREVLSLLRDRGEVSSTVLCAELRVSVATLRRDLAELEEQGLLVRTHGGARALDPSGSEIPVRLRDHRMVAIKRRIAQHAAALVPAGPQAVALTGGVTTGEVARALKGRPNITIVTNSLTIAADCAVDAHMKVIATGGLVRANTLEAVGPMSEHAFQVITVGTAVLGADGMSAEVGATTFDEAEARTAIAMAANAQRVIVAVDGSKIGTVTLAKMVPLERIHHLVTDSTADRQQLKLIYAAGVQVHEIAVD</sequence>
<dbReference type="InterPro" id="IPR036388">
    <property type="entry name" value="WH-like_DNA-bd_sf"/>
</dbReference>
<dbReference type="Gene3D" id="3.40.50.1360">
    <property type="match status" value="1"/>
</dbReference>
<dbReference type="PANTHER" id="PTHR30363:SF44">
    <property type="entry name" value="AGA OPERON TRANSCRIPTIONAL REPRESSOR-RELATED"/>
    <property type="match status" value="1"/>
</dbReference>
<dbReference type="InterPro" id="IPR037171">
    <property type="entry name" value="NagB/RpiA_transferase-like"/>
</dbReference>
<dbReference type="EMBL" id="AP022570">
    <property type="protein sequence ID" value="BBX50885.1"/>
    <property type="molecule type" value="Genomic_DNA"/>
</dbReference>
<keyword evidence="3" id="KW-0804">Transcription</keyword>
<dbReference type="GO" id="GO:0003677">
    <property type="term" value="F:DNA binding"/>
    <property type="evidence" value="ECO:0007669"/>
    <property type="project" value="UniProtKB-KW"/>
</dbReference>
<dbReference type="SUPFAM" id="SSF100950">
    <property type="entry name" value="NagB/RpiA/CoA transferase-like"/>
    <property type="match status" value="1"/>
</dbReference>
<dbReference type="SUPFAM" id="SSF46785">
    <property type="entry name" value="Winged helix' DNA-binding domain"/>
    <property type="match status" value="1"/>
</dbReference>
<evidence type="ECO:0000313" key="6">
    <source>
        <dbReference type="Proteomes" id="UP000466785"/>
    </source>
</evidence>
<evidence type="ECO:0000313" key="5">
    <source>
        <dbReference type="EMBL" id="BBX50885.1"/>
    </source>
</evidence>
<dbReference type="PROSITE" id="PS00894">
    <property type="entry name" value="HTH_DEOR_1"/>
    <property type="match status" value="1"/>
</dbReference>
<organism evidence="5 6">
    <name type="scientific">Mycolicibacterium poriferae</name>
    <dbReference type="NCBI Taxonomy" id="39694"/>
    <lineage>
        <taxon>Bacteria</taxon>
        <taxon>Bacillati</taxon>
        <taxon>Actinomycetota</taxon>
        <taxon>Actinomycetes</taxon>
        <taxon>Mycobacteriales</taxon>
        <taxon>Mycobacteriaceae</taxon>
        <taxon>Mycolicibacterium</taxon>
    </lineage>
</organism>
<dbReference type="Proteomes" id="UP000466785">
    <property type="component" value="Chromosome"/>
</dbReference>
<dbReference type="PANTHER" id="PTHR30363">
    <property type="entry name" value="HTH-TYPE TRANSCRIPTIONAL REGULATOR SRLR-RELATED"/>
    <property type="match status" value="1"/>
</dbReference>
<evidence type="ECO:0000256" key="3">
    <source>
        <dbReference type="ARBA" id="ARBA00023163"/>
    </source>
</evidence>
<dbReference type="InterPro" id="IPR036390">
    <property type="entry name" value="WH_DNA-bd_sf"/>
</dbReference>
<proteinExistence type="predicted"/>
<dbReference type="PROSITE" id="PS51000">
    <property type="entry name" value="HTH_DEOR_2"/>
    <property type="match status" value="1"/>
</dbReference>
<dbReference type="GO" id="GO:0003700">
    <property type="term" value="F:DNA-binding transcription factor activity"/>
    <property type="evidence" value="ECO:0007669"/>
    <property type="project" value="InterPro"/>
</dbReference>
<accession>A0A6N4V7M3</accession>
<dbReference type="InterPro" id="IPR050313">
    <property type="entry name" value="Carb_Metab_HTH_regulators"/>
</dbReference>
<dbReference type="PRINTS" id="PR00037">
    <property type="entry name" value="HTHLACR"/>
</dbReference>
<reference evidence="5 6" key="1">
    <citation type="journal article" date="2019" name="Emerg. Microbes Infect.">
        <title>Comprehensive subspecies identification of 175 nontuberculous mycobacteria species based on 7547 genomic profiles.</title>
        <authorList>
            <person name="Matsumoto Y."/>
            <person name="Kinjo T."/>
            <person name="Motooka D."/>
            <person name="Nabeya D."/>
            <person name="Jung N."/>
            <person name="Uechi K."/>
            <person name="Horii T."/>
            <person name="Iida T."/>
            <person name="Fujita J."/>
            <person name="Nakamura S."/>
        </authorList>
    </citation>
    <scope>NUCLEOTIDE SEQUENCE [LARGE SCALE GENOMIC DNA]</scope>
    <source>
        <strain evidence="5 6">JCM 12603</strain>
    </source>
</reference>
<dbReference type="InterPro" id="IPR014036">
    <property type="entry name" value="DeoR-like_C"/>
</dbReference>
<feature type="domain" description="HTH deoR-type" evidence="4">
    <location>
        <begin position="5"/>
        <end position="60"/>
    </location>
</feature>